<sequence>MSIAGEKARAALELTSSATRSEASASRDQERKMRLVQKLLVWGCVYAVLSTFVASSLLVSDQNSTDEARNSTQLLPRRALQQYSFPGIPLLALLNPSLRAAFVALQAWKAAITSDPNGITASWFGFDVCKYKGVFCAPPPDKSCDLVVAGIDLNHAYIGGTLPEKLGLLNYLALFHINTNRFTGTLPNSISSWQLLYELDVSNNLFSGTFPIVALSLPNLAYLDVRFNNFNGGLPDELFTKTLDAIFVNDNQFMGNIPQTLGDSPASVVVFARNKFSGGIPDSISKMGLTLNEIIFLGNNLEGCIPPKVGELTQLTVFDVSFNMLSGELPSSIAAMLSLEELNVAYNLLSGAIPSDICALPHLENFTASFNFFSSEADNCPALPSRGVSFDDRQNCLPGRPQQRTSAECSAFFQSEQVCPVARPPPIYPPYGYMSSPPYTYPTNIPSHNYSPPSKENETTPYEEDPSPPGSYSAPSP</sequence>
<dbReference type="PANTHER" id="PTHR32093">
    <property type="entry name" value="LEUCINE-RICH REPEAT EXTENSIN-LIKE PROTEIN 3-RELATED"/>
    <property type="match status" value="1"/>
</dbReference>
<dbReference type="OMA" id="GCWPTSP"/>
<dbReference type="InterPro" id="IPR001611">
    <property type="entry name" value="Leu-rich_rpt"/>
</dbReference>
<reference evidence="14" key="1">
    <citation type="submission" date="2021-08" db="EMBL/GenBank/DDBJ databases">
        <title>WGS assembly of Ceratopteris richardii.</title>
        <authorList>
            <person name="Marchant D.B."/>
            <person name="Chen G."/>
            <person name="Jenkins J."/>
            <person name="Shu S."/>
            <person name="Leebens-Mack J."/>
            <person name="Grimwood J."/>
            <person name="Schmutz J."/>
            <person name="Soltis P."/>
            <person name="Soltis D."/>
            <person name="Chen Z.-H."/>
        </authorList>
    </citation>
    <scope>NUCLEOTIDE SEQUENCE</scope>
    <source>
        <strain evidence="14">Whitten #5841</strain>
        <tissue evidence="14">Leaf</tissue>
    </source>
</reference>
<dbReference type="Proteomes" id="UP000825935">
    <property type="component" value="Chromosome 17"/>
</dbReference>
<evidence type="ECO:0000256" key="7">
    <source>
        <dbReference type="ARBA" id="ARBA00023180"/>
    </source>
</evidence>
<keyword evidence="9" id="KW-0961">Cell wall biogenesis/degradation</keyword>
<keyword evidence="8" id="KW-0379">Hydroxylation</keyword>
<keyword evidence="7" id="KW-0325">Glycoprotein</keyword>
<keyword evidence="12" id="KW-1133">Transmembrane helix</keyword>
<name>A0A8T2SZP1_CERRI</name>
<evidence type="ECO:0000256" key="11">
    <source>
        <dbReference type="SAM" id="MobiDB-lite"/>
    </source>
</evidence>
<dbReference type="InterPro" id="IPR051582">
    <property type="entry name" value="LRR_extensin-like_regulator"/>
</dbReference>
<keyword evidence="4" id="KW-0433">Leucine-rich repeat</keyword>
<gene>
    <name evidence="14" type="ORF">KP509_17G055900</name>
</gene>
<evidence type="ECO:0000256" key="9">
    <source>
        <dbReference type="ARBA" id="ARBA00023316"/>
    </source>
</evidence>
<evidence type="ECO:0000256" key="10">
    <source>
        <dbReference type="ARBA" id="ARBA00041871"/>
    </source>
</evidence>
<dbReference type="InterPro" id="IPR032675">
    <property type="entry name" value="LRR_dom_sf"/>
</dbReference>
<dbReference type="OrthoDB" id="676979at2759"/>
<evidence type="ECO:0000313" key="15">
    <source>
        <dbReference type="Proteomes" id="UP000825935"/>
    </source>
</evidence>
<dbReference type="Pfam" id="PF00560">
    <property type="entry name" value="LRR_1"/>
    <property type="match status" value="3"/>
</dbReference>
<comment type="caution">
    <text evidence="14">The sequence shown here is derived from an EMBL/GenBank/DDBJ whole genome shotgun (WGS) entry which is preliminary data.</text>
</comment>
<evidence type="ECO:0000256" key="8">
    <source>
        <dbReference type="ARBA" id="ARBA00023278"/>
    </source>
</evidence>
<organism evidence="14 15">
    <name type="scientific">Ceratopteris richardii</name>
    <name type="common">Triangle waterfern</name>
    <dbReference type="NCBI Taxonomy" id="49495"/>
    <lineage>
        <taxon>Eukaryota</taxon>
        <taxon>Viridiplantae</taxon>
        <taxon>Streptophyta</taxon>
        <taxon>Embryophyta</taxon>
        <taxon>Tracheophyta</taxon>
        <taxon>Polypodiopsida</taxon>
        <taxon>Polypodiidae</taxon>
        <taxon>Polypodiales</taxon>
        <taxon>Pteridineae</taxon>
        <taxon>Pteridaceae</taxon>
        <taxon>Parkerioideae</taxon>
        <taxon>Ceratopteris</taxon>
    </lineage>
</organism>
<feature type="transmembrane region" description="Helical" evidence="12">
    <location>
        <begin position="39"/>
        <end position="59"/>
    </location>
</feature>
<dbReference type="InterPro" id="IPR013210">
    <property type="entry name" value="LRR_N_plant-typ"/>
</dbReference>
<accession>A0A8T2SZP1</accession>
<keyword evidence="5" id="KW-0732">Signal</keyword>
<feature type="domain" description="Leucine-rich repeat-containing N-terminal plant-type" evidence="13">
    <location>
        <begin position="104"/>
        <end position="136"/>
    </location>
</feature>
<keyword evidence="6" id="KW-0677">Repeat</keyword>
<dbReference type="Pfam" id="PF08263">
    <property type="entry name" value="LRRNT_2"/>
    <property type="match status" value="1"/>
</dbReference>
<keyword evidence="12" id="KW-0812">Transmembrane</keyword>
<evidence type="ECO:0000256" key="5">
    <source>
        <dbReference type="ARBA" id="ARBA00022729"/>
    </source>
</evidence>
<evidence type="ECO:0000256" key="4">
    <source>
        <dbReference type="ARBA" id="ARBA00022614"/>
    </source>
</evidence>
<dbReference type="Gene3D" id="3.80.10.10">
    <property type="entry name" value="Ribonuclease Inhibitor"/>
    <property type="match status" value="2"/>
</dbReference>
<proteinExistence type="predicted"/>
<dbReference type="GO" id="GO:0071555">
    <property type="term" value="P:cell wall organization"/>
    <property type="evidence" value="ECO:0007669"/>
    <property type="project" value="UniProtKB-KW"/>
</dbReference>
<feature type="region of interest" description="Disordered" evidence="11">
    <location>
        <begin position="442"/>
        <end position="477"/>
    </location>
</feature>
<dbReference type="EMBL" id="CM035422">
    <property type="protein sequence ID" value="KAH7373440.1"/>
    <property type="molecule type" value="Genomic_DNA"/>
</dbReference>
<keyword evidence="2" id="KW-0134">Cell wall</keyword>
<evidence type="ECO:0000256" key="12">
    <source>
        <dbReference type="SAM" id="Phobius"/>
    </source>
</evidence>
<evidence type="ECO:0000256" key="1">
    <source>
        <dbReference type="ARBA" id="ARBA00004191"/>
    </source>
</evidence>
<evidence type="ECO:0000313" key="14">
    <source>
        <dbReference type="EMBL" id="KAH7373440.1"/>
    </source>
</evidence>
<evidence type="ECO:0000256" key="2">
    <source>
        <dbReference type="ARBA" id="ARBA00022512"/>
    </source>
</evidence>
<dbReference type="FunFam" id="3.80.10.10:FF:000224">
    <property type="entry name" value="Leucine-rich repeat extensin-like protein 1"/>
    <property type="match status" value="1"/>
</dbReference>
<keyword evidence="12" id="KW-0472">Membrane</keyword>
<evidence type="ECO:0000256" key="6">
    <source>
        <dbReference type="ARBA" id="ARBA00022737"/>
    </source>
</evidence>
<dbReference type="AlphaFoldDB" id="A0A8T2SZP1"/>
<feature type="compositionally biased region" description="Polar residues" evidence="11">
    <location>
        <begin position="443"/>
        <end position="454"/>
    </location>
</feature>
<comment type="subcellular location">
    <subcellularLocation>
        <location evidence="1">Secreted</location>
        <location evidence="1">Cell wall</location>
    </subcellularLocation>
</comment>
<dbReference type="SUPFAM" id="SSF52058">
    <property type="entry name" value="L domain-like"/>
    <property type="match status" value="1"/>
</dbReference>
<protein>
    <recommendedName>
        <fullName evidence="10">Cell wall hydroxyproline-rich glycoprotein</fullName>
    </recommendedName>
</protein>
<evidence type="ECO:0000259" key="13">
    <source>
        <dbReference type="Pfam" id="PF08263"/>
    </source>
</evidence>
<keyword evidence="3" id="KW-0964">Secreted</keyword>
<keyword evidence="15" id="KW-1185">Reference proteome</keyword>
<evidence type="ECO:0000256" key="3">
    <source>
        <dbReference type="ARBA" id="ARBA00022525"/>
    </source>
</evidence>
<dbReference type="PANTHER" id="PTHR32093:SF121">
    <property type="entry name" value="LEUCINE-RICH REPEAT EXTENSIN-LIKE PROTEIN 6"/>
    <property type="match status" value="1"/>
</dbReference>